<name>A0A0M5IKN9_9BACT</name>
<dbReference type="RefSeq" id="WP_053550020.1">
    <property type="nucleotide sequence ID" value="NZ_CP010802.1"/>
</dbReference>
<dbReference type="STRING" id="1603606.DSOUD_1077"/>
<evidence type="ECO:0000313" key="1">
    <source>
        <dbReference type="EMBL" id="ALC15861.1"/>
    </source>
</evidence>
<dbReference type="InterPro" id="IPR016155">
    <property type="entry name" value="Mopterin_synth/thiamin_S_b"/>
</dbReference>
<proteinExistence type="predicted"/>
<protein>
    <submittedName>
        <fullName evidence="1">Molybdopterin converting factor, small subunit</fullName>
    </submittedName>
</protein>
<gene>
    <name evidence="1" type="ORF">DSOUD_1077</name>
</gene>
<dbReference type="OrthoDB" id="9801945at2"/>
<dbReference type="EMBL" id="CP010802">
    <property type="protein sequence ID" value="ALC15861.1"/>
    <property type="molecule type" value="Genomic_DNA"/>
</dbReference>
<organism evidence="1 2">
    <name type="scientific">Desulfuromonas soudanensis</name>
    <dbReference type="NCBI Taxonomy" id="1603606"/>
    <lineage>
        <taxon>Bacteria</taxon>
        <taxon>Pseudomonadati</taxon>
        <taxon>Thermodesulfobacteriota</taxon>
        <taxon>Desulfuromonadia</taxon>
        <taxon>Desulfuromonadales</taxon>
        <taxon>Desulfuromonadaceae</taxon>
        <taxon>Desulfuromonas</taxon>
    </lineage>
</organism>
<evidence type="ECO:0000313" key="2">
    <source>
        <dbReference type="Proteomes" id="UP000057158"/>
    </source>
</evidence>
<sequence length="74" mass="8098">MKITVKLFASFRDGRFKVEERDTPAGTVCRQVVLELGLKEEELGVVMVNGRHAPLEQELQDGDSLALFPLVGGG</sequence>
<dbReference type="Proteomes" id="UP000057158">
    <property type="component" value="Chromosome"/>
</dbReference>
<dbReference type="PATRIC" id="fig|1603606.3.peg.1182"/>
<dbReference type="InterPro" id="IPR003749">
    <property type="entry name" value="ThiS/MoaD-like"/>
</dbReference>
<dbReference type="KEGG" id="des:DSOUD_1077"/>
<reference evidence="1 2" key="1">
    <citation type="submission" date="2015-07" db="EMBL/GenBank/DDBJ databases">
        <title>Isolation and Genomic Characterization of a Novel Halophilic Metal-Reducing Deltaproteobacterium from the Deep Subsurface.</title>
        <authorList>
            <person name="Badalamenti J.P."/>
            <person name="Summers Z.M."/>
            <person name="Gralnick J.A."/>
            <person name="Bond D.R."/>
        </authorList>
    </citation>
    <scope>NUCLEOTIDE SEQUENCE [LARGE SCALE GENOMIC DNA]</scope>
    <source>
        <strain evidence="1 2">WTL</strain>
    </source>
</reference>
<keyword evidence="2" id="KW-1185">Reference proteome</keyword>
<accession>A0A0M5IKN9</accession>
<dbReference type="Gene3D" id="3.10.20.30">
    <property type="match status" value="1"/>
</dbReference>
<dbReference type="Pfam" id="PF02597">
    <property type="entry name" value="ThiS"/>
    <property type="match status" value="1"/>
</dbReference>
<dbReference type="SUPFAM" id="SSF54285">
    <property type="entry name" value="MoaD/ThiS"/>
    <property type="match status" value="1"/>
</dbReference>
<dbReference type="AlphaFoldDB" id="A0A0M5IKN9"/>
<dbReference type="InterPro" id="IPR012675">
    <property type="entry name" value="Beta-grasp_dom_sf"/>
</dbReference>